<dbReference type="InterPro" id="IPR013087">
    <property type="entry name" value="Znf_C2H2_type"/>
</dbReference>
<reference evidence="8" key="1">
    <citation type="submission" date="2015-11" db="EMBL/GenBank/DDBJ databases">
        <title>De novo transcriptome assembly of four potential Pierce s Disease insect vectors from Arizona vineyards.</title>
        <authorList>
            <person name="Tassone E.E."/>
        </authorList>
    </citation>
    <scope>NUCLEOTIDE SEQUENCE</scope>
</reference>
<accession>A0A1B6FS64</accession>
<feature type="domain" description="C2H2-type" evidence="7">
    <location>
        <begin position="291"/>
        <end position="313"/>
    </location>
</feature>
<feature type="domain" description="C2H2-type" evidence="7">
    <location>
        <begin position="113"/>
        <end position="141"/>
    </location>
</feature>
<proteinExistence type="predicted"/>
<dbReference type="SMART" id="SM00355">
    <property type="entry name" value="ZnF_C2H2"/>
    <property type="match status" value="7"/>
</dbReference>
<evidence type="ECO:0000259" key="7">
    <source>
        <dbReference type="PROSITE" id="PS50157"/>
    </source>
</evidence>
<dbReference type="GO" id="GO:0008270">
    <property type="term" value="F:zinc ion binding"/>
    <property type="evidence" value="ECO:0007669"/>
    <property type="project" value="UniProtKB-KW"/>
</dbReference>
<keyword evidence="1" id="KW-0479">Metal-binding</keyword>
<protein>
    <recommendedName>
        <fullName evidence="7">C2H2-type domain-containing protein</fullName>
    </recommendedName>
</protein>
<evidence type="ECO:0000256" key="6">
    <source>
        <dbReference type="SAM" id="MobiDB-lite"/>
    </source>
</evidence>
<dbReference type="Pfam" id="PF00096">
    <property type="entry name" value="zf-C2H2"/>
    <property type="match status" value="2"/>
</dbReference>
<evidence type="ECO:0000313" key="8">
    <source>
        <dbReference type="EMBL" id="JAS53047.1"/>
    </source>
</evidence>
<dbReference type="Gene3D" id="3.30.160.60">
    <property type="entry name" value="Classic Zinc Finger"/>
    <property type="match status" value="4"/>
</dbReference>
<keyword evidence="2" id="KW-0677">Repeat</keyword>
<dbReference type="FunFam" id="3.30.160.60:FF:000446">
    <property type="entry name" value="Zinc finger protein"/>
    <property type="match status" value="1"/>
</dbReference>
<evidence type="ECO:0000256" key="4">
    <source>
        <dbReference type="ARBA" id="ARBA00022833"/>
    </source>
</evidence>
<feature type="compositionally biased region" description="Basic residues" evidence="6">
    <location>
        <begin position="140"/>
        <end position="151"/>
    </location>
</feature>
<feature type="domain" description="C2H2-type" evidence="7">
    <location>
        <begin position="235"/>
        <end position="262"/>
    </location>
</feature>
<dbReference type="PROSITE" id="PS50157">
    <property type="entry name" value="ZINC_FINGER_C2H2_2"/>
    <property type="match status" value="5"/>
</dbReference>
<keyword evidence="3 5" id="KW-0863">Zinc-finger</keyword>
<evidence type="ECO:0000256" key="1">
    <source>
        <dbReference type="ARBA" id="ARBA00022723"/>
    </source>
</evidence>
<feature type="region of interest" description="Disordered" evidence="6">
    <location>
        <begin position="140"/>
        <end position="159"/>
    </location>
</feature>
<dbReference type="SUPFAM" id="SSF57667">
    <property type="entry name" value="beta-beta-alpha zinc fingers"/>
    <property type="match status" value="3"/>
</dbReference>
<dbReference type="AlphaFoldDB" id="A0A1B6FS64"/>
<evidence type="ECO:0000256" key="3">
    <source>
        <dbReference type="ARBA" id="ARBA00022771"/>
    </source>
</evidence>
<gene>
    <name evidence="8" type="ORF">g.18553</name>
</gene>
<sequence length="354" mass="41371">MSKKEIAESKMLEVIVVDVIEPEECKAPLVVDIKCGSLRESYGMDEWLAEEVERFTEEPAVEAKTSTTIDVPCVDVDEEVNTNTKQTSGNEEMKKETDGIIFEDRETSHADMFICDLCYRIFGNQYKLDSHLFRVHKIDKRPKKRGRKKKLQSNDNEWPPDVQALARRVNGVKTFFCNLCSYKVTRCDSMTKHLLRIHSEGRVVAQYQCEICGKTFVDKAYLRNHGVSHATEKEHTCEVCGRAFHRQPSLKRHRQIHLTSKQFACLLCDYKSNRKHLMYKHAEHHRTGRAYSCKFCSAQFYTQISFRSHMYTHNVSPNSCSFCRVGFSSRERMISHMRKIHFTCEIRDIKDEFR</sequence>
<evidence type="ECO:0000256" key="5">
    <source>
        <dbReference type="PROSITE-ProRule" id="PRU00042"/>
    </source>
</evidence>
<organism evidence="8">
    <name type="scientific">Cuerna arida</name>
    <dbReference type="NCBI Taxonomy" id="1464854"/>
    <lineage>
        <taxon>Eukaryota</taxon>
        <taxon>Metazoa</taxon>
        <taxon>Ecdysozoa</taxon>
        <taxon>Arthropoda</taxon>
        <taxon>Hexapoda</taxon>
        <taxon>Insecta</taxon>
        <taxon>Pterygota</taxon>
        <taxon>Neoptera</taxon>
        <taxon>Paraneoptera</taxon>
        <taxon>Hemiptera</taxon>
        <taxon>Auchenorrhyncha</taxon>
        <taxon>Membracoidea</taxon>
        <taxon>Cicadellidae</taxon>
        <taxon>Cicadellinae</taxon>
        <taxon>Proconiini</taxon>
        <taxon>Cuerna</taxon>
    </lineage>
</organism>
<dbReference type="GO" id="GO:0005634">
    <property type="term" value="C:nucleus"/>
    <property type="evidence" value="ECO:0007669"/>
    <property type="project" value="UniProtKB-ARBA"/>
</dbReference>
<keyword evidence="4" id="KW-0862">Zinc</keyword>
<dbReference type="EMBL" id="GECZ01016722">
    <property type="protein sequence ID" value="JAS53047.1"/>
    <property type="molecule type" value="Transcribed_RNA"/>
</dbReference>
<feature type="domain" description="C2H2-type" evidence="7">
    <location>
        <begin position="207"/>
        <end position="234"/>
    </location>
</feature>
<dbReference type="PROSITE" id="PS00028">
    <property type="entry name" value="ZINC_FINGER_C2H2_1"/>
    <property type="match status" value="6"/>
</dbReference>
<name>A0A1B6FS64_9HEMI</name>
<dbReference type="PANTHER" id="PTHR24379">
    <property type="entry name" value="KRAB AND ZINC FINGER DOMAIN-CONTAINING"/>
    <property type="match status" value="1"/>
</dbReference>
<dbReference type="PANTHER" id="PTHR24379:SF121">
    <property type="entry name" value="C2H2-TYPE DOMAIN-CONTAINING PROTEIN"/>
    <property type="match status" value="1"/>
</dbReference>
<dbReference type="InterPro" id="IPR036236">
    <property type="entry name" value="Znf_C2H2_sf"/>
</dbReference>
<feature type="domain" description="C2H2-type" evidence="7">
    <location>
        <begin position="318"/>
        <end position="341"/>
    </location>
</feature>
<evidence type="ECO:0000256" key="2">
    <source>
        <dbReference type="ARBA" id="ARBA00022737"/>
    </source>
</evidence>